<dbReference type="InterPro" id="IPR006342">
    <property type="entry name" value="FkbM_mtfrase"/>
</dbReference>
<protein>
    <submittedName>
        <fullName evidence="2">Unannotated protein</fullName>
    </submittedName>
</protein>
<proteinExistence type="predicted"/>
<reference evidence="2" key="1">
    <citation type="submission" date="2020-05" db="EMBL/GenBank/DDBJ databases">
        <authorList>
            <person name="Chiriac C."/>
            <person name="Salcher M."/>
            <person name="Ghai R."/>
            <person name="Kavagutti S V."/>
        </authorList>
    </citation>
    <scope>NUCLEOTIDE SEQUENCE</scope>
</reference>
<dbReference type="PANTHER" id="PTHR34203">
    <property type="entry name" value="METHYLTRANSFERASE, FKBM FAMILY PROTEIN"/>
    <property type="match status" value="1"/>
</dbReference>
<organism evidence="2">
    <name type="scientific">freshwater metagenome</name>
    <dbReference type="NCBI Taxonomy" id="449393"/>
    <lineage>
        <taxon>unclassified sequences</taxon>
        <taxon>metagenomes</taxon>
        <taxon>ecological metagenomes</taxon>
    </lineage>
</organism>
<dbReference type="InterPro" id="IPR029063">
    <property type="entry name" value="SAM-dependent_MTases_sf"/>
</dbReference>
<evidence type="ECO:0000313" key="2">
    <source>
        <dbReference type="EMBL" id="CAB4576933.1"/>
    </source>
</evidence>
<evidence type="ECO:0000259" key="1">
    <source>
        <dbReference type="Pfam" id="PF05050"/>
    </source>
</evidence>
<dbReference type="SUPFAM" id="SSF53335">
    <property type="entry name" value="S-adenosyl-L-methionine-dependent methyltransferases"/>
    <property type="match status" value="1"/>
</dbReference>
<dbReference type="NCBIfam" id="TIGR01444">
    <property type="entry name" value="fkbM_fam"/>
    <property type="match status" value="1"/>
</dbReference>
<feature type="domain" description="Methyltransferase FkbM" evidence="1">
    <location>
        <begin position="71"/>
        <end position="233"/>
    </location>
</feature>
<name>A0A6J6EQX9_9ZZZZ</name>
<dbReference type="Pfam" id="PF05050">
    <property type="entry name" value="Methyltransf_21"/>
    <property type="match status" value="1"/>
</dbReference>
<gene>
    <name evidence="2" type="ORF">UFOPK1747_00310</name>
</gene>
<dbReference type="PANTHER" id="PTHR34203:SF15">
    <property type="entry name" value="SLL1173 PROTEIN"/>
    <property type="match status" value="1"/>
</dbReference>
<dbReference type="EMBL" id="CAEZTV010000027">
    <property type="protein sequence ID" value="CAB4576933.1"/>
    <property type="molecule type" value="Genomic_DNA"/>
</dbReference>
<sequence length="274" mass="31324">MNKIKGHIRKTYFGDLLRHLKLKIESHLPYEDGHLGFLFRGNSEMKRGTFDQDLLEFLREKFPLYNKNFIDVGAHQGYFTCFANANKVKRVFAVEPDKINYSFLSKNVAKNEFKDKTECYNMGLSQVTGYLDLYGFSTGVSVFENWGGSSSKRKIRVKADTFDRQFQEILPLRDSIVKIDVEGFELEVIKGATKAIASAVRTIFIVEISLPSNLLKTGSHVAEVLKFFQRNGYAMAIFVNKNGNPSSMNYSELGKIVKLLETFQSLNFIFEKQS</sequence>
<dbReference type="AlphaFoldDB" id="A0A6J6EQX9"/>
<accession>A0A6J6EQX9</accession>
<dbReference type="Gene3D" id="3.40.50.150">
    <property type="entry name" value="Vaccinia Virus protein VP39"/>
    <property type="match status" value="1"/>
</dbReference>
<dbReference type="InterPro" id="IPR052514">
    <property type="entry name" value="SAM-dependent_MTase"/>
</dbReference>